<dbReference type="PANTHER" id="PTHR34220">
    <property type="entry name" value="SENSOR HISTIDINE KINASE YPDA"/>
    <property type="match status" value="1"/>
</dbReference>
<keyword evidence="1" id="KW-0472">Membrane</keyword>
<proteinExistence type="predicted"/>
<feature type="transmembrane region" description="Helical" evidence="1">
    <location>
        <begin position="21"/>
        <end position="47"/>
    </location>
</feature>
<sequence>MLCMFFPAYVSSNSRLDIRIVPWLLGTLFGGWRTGFYLYVLIILIRFYHGLDLGFYTTIQILHLLVSVEAVLFFTVLNETIRGIIRKNQQLQSEAKDAEIAFLRSQIKPHFLFNTLNSIAVLCMIEPRKAEELTLDFAQHAEFEVDANPDFPIPPAGSAAFGGKRRKTGINVQFTRGNR</sequence>
<dbReference type="GO" id="GO:0000155">
    <property type="term" value="F:phosphorelay sensor kinase activity"/>
    <property type="evidence" value="ECO:0007669"/>
    <property type="project" value="InterPro"/>
</dbReference>
<gene>
    <name evidence="3" type="ORF">GCM10010911_16880</name>
</gene>
<protein>
    <recommendedName>
        <fullName evidence="2">Signal transduction histidine kinase internal region domain-containing protein</fullName>
    </recommendedName>
</protein>
<dbReference type="InterPro" id="IPR050640">
    <property type="entry name" value="Bact_2-comp_sensor_kinase"/>
</dbReference>
<evidence type="ECO:0000256" key="1">
    <source>
        <dbReference type="SAM" id="Phobius"/>
    </source>
</evidence>
<feature type="domain" description="Signal transduction histidine kinase internal region" evidence="2">
    <location>
        <begin position="98"/>
        <end position="141"/>
    </location>
</feature>
<name>A0A916YTL1_9BACL</name>
<reference evidence="3" key="1">
    <citation type="journal article" date="2014" name="Int. J. Syst. Evol. Microbiol.">
        <title>Complete genome sequence of Corynebacterium casei LMG S-19264T (=DSM 44701T), isolated from a smear-ripened cheese.</title>
        <authorList>
            <consortium name="US DOE Joint Genome Institute (JGI-PGF)"/>
            <person name="Walter F."/>
            <person name="Albersmeier A."/>
            <person name="Kalinowski J."/>
            <person name="Ruckert C."/>
        </authorList>
    </citation>
    <scope>NUCLEOTIDE SEQUENCE</scope>
    <source>
        <strain evidence="3">CGMCC 1.15178</strain>
    </source>
</reference>
<feature type="transmembrane region" description="Helical" evidence="1">
    <location>
        <begin position="53"/>
        <end position="77"/>
    </location>
</feature>
<reference evidence="3" key="2">
    <citation type="submission" date="2020-09" db="EMBL/GenBank/DDBJ databases">
        <authorList>
            <person name="Sun Q."/>
            <person name="Zhou Y."/>
        </authorList>
    </citation>
    <scope>NUCLEOTIDE SEQUENCE</scope>
    <source>
        <strain evidence="3">CGMCC 1.15178</strain>
    </source>
</reference>
<comment type="caution">
    <text evidence="3">The sequence shown here is derived from an EMBL/GenBank/DDBJ whole genome shotgun (WGS) entry which is preliminary data.</text>
</comment>
<dbReference type="GO" id="GO:0016020">
    <property type="term" value="C:membrane"/>
    <property type="evidence" value="ECO:0007669"/>
    <property type="project" value="InterPro"/>
</dbReference>
<dbReference type="AlphaFoldDB" id="A0A916YTL1"/>
<evidence type="ECO:0000259" key="2">
    <source>
        <dbReference type="Pfam" id="PF06580"/>
    </source>
</evidence>
<keyword evidence="4" id="KW-1185">Reference proteome</keyword>
<dbReference type="EMBL" id="BMHP01000001">
    <property type="protein sequence ID" value="GGD59692.1"/>
    <property type="molecule type" value="Genomic_DNA"/>
</dbReference>
<keyword evidence="1" id="KW-1133">Transmembrane helix</keyword>
<keyword evidence="1" id="KW-0812">Transmembrane</keyword>
<dbReference type="Pfam" id="PF06580">
    <property type="entry name" value="His_kinase"/>
    <property type="match status" value="1"/>
</dbReference>
<accession>A0A916YTL1</accession>
<dbReference type="PANTHER" id="PTHR34220:SF7">
    <property type="entry name" value="SENSOR HISTIDINE KINASE YPDA"/>
    <property type="match status" value="1"/>
</dbReference>
<evidence type="ECO:0000313" key="4">
    <source>
        <dbReference type="Proteomes" id="UP000612456"/>
    </source>
</evidence>
<dbReference type="InterPro" id="IPR010559">
    <property type="entry name" value="Sig_transdc_His_kin_internal"/>
</dbReference>
<evidence type="ECO:0000313" key="3">
    <source>
        <dbReference type="EMBL" id="GGD59692.1"/>
    </source>
</evidence>
<dbReference type="Proteomes" id="UP000612456">
    <property type="component" value="Unassembled WGS sequence"/>
</dbReference>
<organism evidence="3 4">
    <name type="scientific">Paenibacillus nasutitermitis</name>
    <dbReference type="NCBI Taxonomy" id="1652958"/>
    <lineage>
        <taxon>Bacteria</taxon>
        <taxon>Bacillati</taxon>
        <taxon>Bacillota</taxon>
        <taxon>Bacilli</taxon>
        <taxon>Bacillales</taxon>
        <taxon>Paenibacillaceae</taxon>
        <taxon>Paenibacillus</taxon>
    </lineage>
</organism>